<evidence type="ECO:0000313" key="2">
    <source>
        <dbReference type="EMBL" id="APE42219.1"/>
    </source>
</evidence>
<dbReference type="RefSeq" id="WP_071969641.1">
    <property type="nucleotide sequence ID" value="NZ_CP018076.1"/>
</dbReference>
<keyword evidence="1" id="KW-0472">Membrane</keyword>
<dbReference type="Proteomes" id="UP000181897">
    <property type="component" value="Chromosome"/>
</dbReference>
<reference evidence="2 3" key="1">
    <citation type="submission" date="2016-11" db="EMBL/GenBank/DDBJ databases">
        <title>Complete genome sequence of Sulfitobacter sp. AM1-D1, a toxic bacteria associated with marine dinoflagellate Alexandrium minutum in East China Sea.</title>
        <authorList>
            <person name="Yang Q."/>
            <person name="Zhang X."/>
            <person name="Tian X."/>
        </authorList>
    </citation>
    <scope>NUCLEOTIDE SEQUENCE [LARGE SCALE GENOMIC DNA]</scope>
    <source>
        <strain evidence="2 3">AM1-D1</strain>
    </source>
</reference>
<keyword evidence="3" id="KW-1185">Reference proteome</keyword>
<dbReference type="KEGG" id="suam:BOO69_01430"/>
<keyword evidence="1" id="KW-0812">Transmembrane</keyword>
<dbReference type="STRING" id="1917485.BOO69_01430"/>
<sequence length="226" mass="24363">MRTFRHAEPSQTVDFPNSQIGSKSQLQAALVDIAVLLCIFVATPLVLFLDTTVAGQPMSENTLTEKLQVGLIIVSTLIFATGAVLRLGHAGYLSAVTTLLACMAIRENDSVFDLVYHGFWLVPAVVALGIGGVFTWKHRFGLRAAFADHLGTRSGAYFTLGLLLLIVFSRLFGTGAVWQGVMGAAYTPEVKAAVQEGLELLGYLLLAHGAVASFQERFGERQPLPR</sequence>
<evidence type="ECO:0000313" key="3">
    <source>
        <dbReference type="Proteomes" id="UP000181897"/>
    </source>
</evidence>
<keyword evidence="1" id="KW-1133">Transmembrane helix</keyword>
<feature type="transmembrane region" description="Helical" evidence="1">
    <location>
        <begin position="118"/>
        <end position="136"/>
    </location>
</feature>
<dbReference type="OrthoDB" id="1425700at2"/>
<feature type="transmembrane region" description="Helical" evidence="1">
    <location>
        <begin position="157"/>
        <end position="180"/>
    </location>
</feature>
<proteinExistence type="predicted"/>
<evidence type="ECO:0000256" key="1">
    <source>
        <dbReference type="SAM" id="Phobius"/>
    </source>
</evidence>
<organism evidence="2 3">
    <name type="scientific">Sulfitobacter alexandrii</name>
    <dbReference type="NCBI Taxonomy" id="1917485"/>
    <lineage>
        <taxon>Bacteria</taxon>
        <taxon>Pseudomonadati</taxon>
        <taxon>Pseudomonadota</taxon>
        <taxon>Alphaproteobacteria</taxon>
        <taxon>Rhodobacterales</taxon>
        <taxon>Roseobacteraceae</taxon>
        <taxon>Sulfitobacter</taxon>
    </lineage>
</organism>
<feature type="transmembrane region" description="Helical" evidence="1">
    <location>
        <begin position="28"/>
        <end position="47"/>
    </location>
</feature>
<protein>
    <submittedName>
        <fullName evidence="2">Uncharacterized protein</fullName>
    </submittedName>
</protein>
<name>A0A1J0WD42_9RHOB</name>
<accession>A0A1J0WD42</accession>
<dbReference type="AlphaFoldDB" id="A0A1J0WD42"/>
<dbReference type="EMBL" id="CP018076">
    <property type="protein sequence ID" value="APE42219.1"/>
    <property type="molecule type" value="Genomic_DNA"/>
</dbReference>
<gene>
    <name evidence="2" type="ORF">BOO69_01430</name>
</gene>
<feature type="transmembrane region" description="Helical" evidence="1">
    <location>
        <begin position="67"/>
        <end position="85"/>
    </location>
</feature>